<reference evidence="3" key="2">
    <citation type="submission" date="2025-08" db="UniProtKB">
        <authorList>
            <consortium name="Ensembl"/>
        </authorList>
    </citation>
    <scope>IDENTIFICATION</scope>
</reference>
<dbReference type="InterPro" id="IPR029021">
    <property type="entry name" value="Prot-tyrosine_phosphatase-like"/>
</dbReference>
<dbReference type="PANTHER" id="PTHR46106:SF4">
    <property type="entry name" value="IA-2 PROTEIN TYROSINE PHOSPHATASE, ISOFORM C"/>
    <property type="match status" value="1"/>
</dbReference>
<dbReference type="Ensembl" id="ENSCINT00000028540.2">
    <property type="protein sequence ID" value="ENSCINP00000028294.2"/>
    <property type="gene ID" value="ENSCING00000000316.3"/>
</dbReference>
<dbReference type="PANTHER" id="PTHR46106">
    <property type="entry name" value="IA-2 PROTEIN TYROSINE PHOSPHATASE, ISOFORM C"/>
    <property type="match status" value="1"/>
</dbReference>
<organism evidence="3 4">
    <name type="scientific">Ciona intestinalis</name>
    <name type="common">Transparent sea squirt</name>
    <name type="synonym">Ascidia intestinalis</name>
    <dbReference type="NCBI Taxonomy" id="7719"/>
    <lineage>
        <taxon>Eukaryota</taxon>
        <taxon>Metazoa</taxon>
        <taxon>Chordata</taxon>
        <taxon>Tunicata</taxon>
        <taxon>Ascidiacea</taxon>
        <taxon>Phlebobranchia</taxon>
        <taxon>Cionidae</taxon>
        <taxon>Ciona</taxon>
    </lineage>
</organism>
<dbReference type="PROSITE" id="PS50055">
    <property type="entry name" value="TYR_PHOSPHATASE_PTP"/>
    <property type="match status" value="1"/>
</dbReference>
<evidence type="ECO:0000259" key="2">
    <source>
        <dbReference type="PROSITE" id="PS50055"/>
    </source>
</evidence>
<accession>F6YPN5</accession>
<dbReference type="PRINTS" id="PR00700">
    <property type="entry name" value="PRTYPHPHTASE"/>
</dbReference>
<name>F6YPN5_CIOIN</name>
<dbReference type="GO" id="GO:0004725">
    <property type="term" value="F:protein tyrosine phosphatase activity"/>
    <property type="evidence" value="ECO:0007669"/>
    <property type="project" value="InterPro"/>
</dbReference>
<dbReference type="InParanoid" id="F6YPN5"/>
<dbReference type="SUPFAM" id="SSF52799">
    <property type="entry name" value="(Phosphotyrosine protein) phosphatases II"/>
    <property type="match status" value="1"/>
</dbReference>
<dbReference type="Proteomes" id="UP000008144">
    <property type="component" value="Unassembled WGS sequence"/>
</dbReference>
<evidence type="ECO:0000313" key="3">
    <source>
        <dbReference type="Ensembl" id="ENSCINP00000028294.2"/>
    </source>
</evidence>
<sequence>MKSTRIKRNFETSCNSWLKHDYQELCRQHYVKHAAVTCNTEAVDQKTNVDKIKENLSLFKNRSPLCSKRIIHISHQASWMEKPITTSLDVTTSHAVLSYMEDHLSNKGRLNKEWEELCKYQADNVTTEAAAKNMMKNRSTSVLPYDNNRVKLKSSGNGIENDFINASYIVDNDPRWPVYIATQGPLSSTVHQFWQMVWEQGCAV</sequence>
<evidence type="ECO:0000313" key="4">
    <source>
        <dbReference type="Proteomes" id="UP000008144"/>
    </source>
</evidence>
<reference evidence="4" key="1">
    <citation type="journal article" date="2002" name="Science">
        <title>The draft genome of Ciona intestinalis: insights into chordate and vertebrate origins.</title>
        <authorList>
            <person name="Dehal P."/>
            <person name="Satou Y."/>
            <person name="Campbell R.K."/>
            <person name="Chapman J."/>
            <person name="Degnan B."/>
            <person name="De Tomaso A."/>
            <person name="Davidson B."/>
            <person name="Di Gregorio A."/>
            <person name="Gelpke M."/>
            <person name="Goodstein D.M."/>
            <person name="Harafuji N."/>
            <person name="Hastings K.E."/>
            <person name="Ho I."/>
            <person name="Hotta K."/>
            <person name="Huang W."/>
            <person name="Kawashima T."/>
            <person name="Lemaire P."/>
            <person name="Martinez D."/>
            <person name="Meinertzhagen I.A."/>
            <person name="Necula S."/>
            <person name="Nonaka M."/>
            <person name="Putnam N."/>
            <person name="Rash S."/>
            <person name="Saiga H."/>
            <person name="Satake M."/>
            <person name="Terry A."/>
            <person name="Yamada L."/>
            <person name="Wang H.G."/>
            <person name="Awazu S."/>
            <person name="Azumi K."/>
            <person name="Boore J."/>
            <person name="Branno M."/>
            <person name="Chin-Bow S."/>
            <person name="DeSantis R."/>
            <person name="Doyle S."/>
            <person name="Francino P."/>
            <person name="Keys D.N."/>
            <person name="Haga S."/>
            <person name="Hayashi H."/>
            <person name="Hino K."/>
            <person name="Imai K.S."/>
            <person name="Inaba K."/>
            <person name="Kano S."/>
            <person name="Kobayashi K."/>
            <person name="Kobayashi M."/>
            <person name="Lee B.I."/>
            <person name="Makabe K.W."/>
            <person name="Manohar C."/>
            <person name="Matassi G."/>
            <person name="Medina M."/>
            <person name="Mochizuki Y."/>
            <person name="Mount S."/>
            <person name="Morishita T."/>
            <person name="Miura S."/>
            <person name="Nakayama A."/>
            <person name="Nishizaka S."/>
            <person name="Nomoto H."/>
            <person name="Ohta F."/>
            <person name="Oishi K."/>
            <person name="Rigoutsos I."/>
            <person name="Sano M."/>
            <person name="Sasaki A."/>
            <person name="Sasakura Y."/>
            <person name="Shoguchi E."/>
            <person name="Shin-i T."/>
            <person name="Spagnuolo A."/>
            <person name="Stainier D."/>
            <person name="Suzuki M.M."/>
            <person name="Tassy O."/>
            <person name="Takatori N."/>
            <person name="Tokuoka M."/>
            <person name="Yagi K."/>
            <person name="Yoshizaki F."/>
            <person name="Wada S."/>
            <person name="Zhang C."/>
            <person name="Hyatt P.D."/>
            <person name="Larimer F."/>
            <person name="Detter C."/>
            <person name="Doggett N."/>
            <person name="Glavina T."/>
            <person name="Hawkins T."/>
            <person name="Richardson P."/>
            <person name="Lucas S."/>
            <person name="Kohara Y."/>
            <person name="Levine M."/>
            <person name="Satoh N."/>
            <person name="Rokhsar D.S."/>
        </authorList>
    </citation>
    <scope>NUCLEOTIDE SEQUENCE [LARGE SCALE GENOMIC DNA]</scope>
</reference>
<proteinExistence type="inferred from homology"/>
<reference evidence="3" key="3">
    <citation type="submission" date="2025-09" db="UniProtKB">
        <authorList>
            <consortium name="Ensembl"/>
        </authorList>
    </citation>
    <scope>IDENTIFICATION</scope>
</reference>
<comment type="similarity">
    <text evidence="1">Belongs to the protein-tyrosine phosphatase family.</text>
</comment>
<dbReference type="Gene3D" id="3.90.190.10">
    <property type="entry name" value="Protein tyrosine phosphatase superfamily"/>
    <property type="match status" value="1"/>
</dbReference>
<dbReference type="HOGENOM" id="CLU_101622_0_0_1"/>
<feature type="domain" description="Tyrosine-protein phosphatase" evidence="2">
    <location>
        <begin position="110"/>
        <end position="204"/>
    </location>
</feature>
<keyword evidence="4" id="KW-1185">Reference proteome</keyword>
<dbReference type="GeneTree" id="ENSGT00940000154095"/>
<dbReference type="Pfam" id="PF00102">
    <property type="entry name" value="Y_phosphatase"/>
    <property type="match status" value="1"/>
</dbReference>
<dbReference type="InterPro" id="IPR000242">
    <property type="entry name" value="PTP_cat"/>
</dbReference>
<dbReference type="InterPro" id="IPR033522">
    <property type="entry name" value="IA-2/IA-2_beta"/>
</dbReference>
<dbReference type="GO" id="GO:0030141">
    <property type="term" value="C:secretory granule"/>
    <property type="evidence" value="ECO:0007669"/>
    <property type="project" value="InterPro"/>
</dbReference>
<dbReference type="AlphaFoldDB" id="F6YPN5"/>
<evidence type="ECO:0000256" key="1">
    <source>
        <dbReference type="ARBA" id="ARBA00009580"/>
    </source>
</evidence>
<protein>
    <recommendedName>
        <fullName evidence="2">Tyrosine-protein phosphatase domain-containing protein</fullName>
    </recommendedName>
</protein>